<dbReference type="InParanoid" id="H0EXX7"/>
<evidence type="ECO:0000313" key="2">
    <source>
        <dbReference type="Proteomes" id="UP000005446"/>
    </source>
</evidence>
<reference evidence="1 2" key="1">
    <citation type="journal article" date="2012" name="Eukaryot. Cell">
        <title>Genome sequence of the fungus Glarea lozoyensis: the first genome sequence of a species from the Helotiaceae family.</title>
        <authorList>
            <person name="Youssar L."/>
            <person name="Gruening B.A."/>
            <person name="Erxleben A."/>
            <person name="Guenther S."/>
            <person name="Huettel W."/>
        </authorList>
    </citation>
    <scope>NUCLEOTIDE SEQUENCE [LARGE SCALE GENOMIC DNA]</scope>
    <source>
        <strain evidence="2">ATCC 74030 / MF5533</strain>
    </source>
</reference>
<comment type="caution">
    <text evidence="1">The sequence shown here is derived from an EMBL/GenBank/DDBJ whole genome shotgun (WGS) entry which is preliminary data.</text>
</comment>
<gene>
    <name evidence="1" type="ORF">M7I_7670</name>
</gene>
<dbReference type="HOGENOM" id="CLU_821464_0_0_1"/>
<protein>
    <submittedName>
        <fullName evidence="1">Uncharacterized protein</fullName>
    </submittedName>
</protein>
<organism evidence="1 2">
    <name type="scientific">Glarea lozoyensis (strain ATCC 74030 / MF5533)</name>
    <dbReference type="NCBI Taxonomy" id="1104152"/>
    <lineage>
        <taxon>Eukaryota</taxon>
        <taxon>Fungi</taxon>
        <taxon>Dikarya</taxon>
        <taxon>Ascomycota</taxon>
        <taxon>Pezizomycotina</taxon>
        <taxon>Leotiomycetes</taxon>
        <taxon>Helotiales</taxon>
        <taxon>Helotiaceae</taxon>
        <taxon>Glarea</taxon>
    </lineage>
</organism>
<dbReference type="AlphaFoldDB" id="H0EXX7"/>
<dbReference type="OrthoDB" id="10269641at2759"/>
<dbReference type="Proteomes" id="UP000005446">
    <property type="component" value="Unassembled WGS sequence"/>
</dbReference>
<dbReference type="EMBL" id="AGUE01000231">
    <property type="protein sequence ID" value="EHK96620.1"/>
    <property type="molecule type" value="Genomic_DNA"/>
</dbReference>
<proteinExistence type="predicted"/>
<name>H0EXX7_GLAL7</name>
<keyword evidence="2" id="KW-1185">Reference proteome</keyword>
<evidence type="ECO:0000313" key="1">
    <source>
        <dbReference type="EMBL" id="EHK96620.1"/>
    </source>
</evidence>
<accession>H0EXX7</accession>
<sequence>MLNLPFKVLKIIVEWFLYNKENDNDEMESFGEMDLTDYGADSDTSAPWWSSRSIHKKSFEIYEDAGNESEAATVLMDLDDKEGTHFGDRLSDHYQRKSYAKTPFPLVLDMASGSPLLLNLQQLYKYMHHLDTRHPVLATLAQSTRYRVEEVDLIVEKWDSHRVWKQHYRQAICEREDNLEALDFTTDEVAKRVEEIIRCKTIEAMREFSIRSEKELVLAALDIYQADPQPASGRSVGAHLLDVLGMRKGKGYDRTEQADWTEPKIDLATFSTTGDLLVRECKNHLWNSYLEGWELDPGIFEILDEAKGEILDAEGWDLESTQIEEVENDGICEDSALD</sequence>